<organism evidence="1 2">
    <name type="scientific">Romanomermis culicivorax</name>
    <name type="common">Nematode worm</name>
    <dbReference type="NCBI Taxonomy" id="13658"/>
    <lineage>
        <taxon>Eukaryota</taxon>
        <taxon>Metazoa</taxon>
        <taxon>Ecdysozoa</taxon>
        <taxon>Nematoda</taxon>
        <taxon>Enoplea</taxon>
        <taxon>Dorylaimia</taxon>
        <taxon>Mermithida</taxon>
        <taxon>Mermithoidea</taxon>
        <taxon>Mermithidae</taxon>
        <taxon>Romanomermis</taxon>
    </lineage>
</organism>
<name>A0A915I5P7_ROMCU</name>
<evidence type="ECO:0000313" key="2">
    <source>
        <dbReference type="WBParaSite" id="nRc.2.0.1.t09452-RA"/>
    </source>
</evidence>
<accession>A0A915I5P7</accession>
<proteinExistence type="predicted"/>
<evidence type="ECO:0000313" key="1">
    <source>
        <dbReference type="Proteomes" id="UP000887565"/>
    </source>
</evidence>
<dbReference type="WBParaSite" id="nRc.2.0.1.t09452-RA">
    <property type="protein sequence ID" value="nRc.2.0.1.t09452-RA"/>
    <property type="gene ID" value="nRc.2.0.1.g09452"/>
</dbReference>
<dbReference type="AlphaFoldDB" id="A0A915I5P7"/>
<sequence length="164" mass="18968">FFQDSSRQLVQRRWRHRPFVQFVGVCGRWRASSVGHLRSMFGRLRLPFHNVFAHQSGGRLVPGRATGQGQFLGHVGQSVGRFGRHDVGAKLSLPTRRRPLFKFVDQRFGRLNLRSVDFGRQNVAAQNAADARRRSTVDALWRRSQKIDDVEIISDFINFIRIRN</sequence>
<keyword evidence="1" id="KW-1185">Reference proteome</keyword>
<reference evidence="2" key="1">
    <citation type="submission" date="2022-11" db="UniProtKB">
        <authorList>
            <consortium name="WormBaseParasite"/>
        </authorList>
    </citation>
    <scope>IDENTIFICATION</scope>
</reference>
<protein>
    <submittedName>
        <fullName evidence="2">Uncharacterized protein</fullName>
    </submittedName>
</protein>
<dbReference type="Proteomes" id="UP000887565">
    <property type="component" value="Unplaced"/>
</dbReference>